<keyword evidence="5" id="KW-1185">Reference proteome</keyword>
<dbReference type="GO" id="GO:0046872">
    <property type="term" value="F:metal ion binding"/>
    <property type="evidence" value="ECO:0007669"/>
    <property type="project" value="UniProtKB-KW"/>
</dbReference>
<keyword evidence="3" id="KW-0520">NAD</keyword>
<dbReference type="Pfam" id="PF04166">
    <property type="entry name" value="PdxA"/>
    <property type="match status" value="1"/>
</dbReference>
<dbReference type="PANTHER" id="PTHR30004">
    <property type="entry name" value="4-HYDROXYTHREONINE-4-PHOSPHATE DEHYDROGENASE"/>
    <property type="match status" value="1"/>
</dbReference>
<evidence type="ECO:0000313" key="5">
    <source>
        <dbReference type="Proteomes" id="UP000346198"/>
    </source>
</evidence>
<gene>
    <name evidence="4" type="primary">pdxA2</name>
    <name evidence="4" type="ORF">SCARR_02270</name>
</gene>
<dbReference type="NCBIfam" id="TIGR00557">
    <property type="entry name" value="pdxA"/>
    <property type="match status" value="1"/>
</dbReference>
<evidence type="ECO:0000256" key="2">
    <source>
        <dbReference type="ARBA" id="ARBA00023002"/>
    </source>
</evidence>
<keyword evidence="1" id="KW-0479">Metal-binding</keyword>
<dbReference type="Proteomes" id="UP000346198">
    <property type="component" value="Unassembled WGS sequence"/>
</dbReference>
<name>A0A6C2UJR9_9BACT</name>
<dbReference type="SUPFAM" id="SSF53659">
    <property type="entry name" value="Isocitrate/Isopropylmalate dehydrogenase-like"/>
    <property type="match status" value="1"/>
</dbReference>
<proteinExistence type="predicted"/>
<sequence length="316" mass="33767">MKRIGISIGDINGIGPEVALKAVAESKWSDNVEFMLHGPVTEMKRQMRALKLEMPEHVYYRDVGIDVAWNPGKIDADVSRAADLAIRQVVAGCMSGSLDAMVTAPICKEGFHKAGIDVPGHTELLAELTGAETFGMMLIGGGLRVMLATRHVPLSEVPKSLTQQNICEAIELTGQALKLFGLEDGKIGVCGLNPHAGDGGVIGNEEIELINPAIIASREKGFNVSDAVPADTIFYEALRGDYDAVVAMYHDQGLAPLKMIGFDEGINVTLGLPIIRTSPDHGTAFDIAGKNEASPRSMKNAIDLAVEMAAKPNPWK</sequence>
<reference evidence="4 5" key="1">
    <citation type="submission" date="2019-04" db="EMBL/GenBank/DDBJ databases">
        <authorList>
            <person name="Van Vliet M D."/>
        </authorList>
    </citation>
    <scope>NUCLEOTIDE SEQUENCE [LARGE SCALE GENOMIC DNA]</scope>
    <source>
        <strain evidence="4 5">F21</strain>
    </source>
</reference>
<dbReference type="GO" id="GO:0016491">
    <property type="term" value="F:oxidoreductase activity"/>
    <property type="evidence" value="ECO:0007669"/>
    <property type="project" value="UniProtKB-KW"/>
</dbReference>
<organism evidence="4 5">
    <name type="scientific">Pontiella sulfatireligans</name>
    <dbReference type="NCBI Taxonomy" id="2750658"/>
    <lineage>
        <taxon>Bacteria</taxon>
        <taxon>Pseudomonadati</taxon>
        <taxon>Kiritimatiellota</taxon>
        <taxon>Kiritimatiellia</taxon>
        <taxon>Kiritimatiellales</taxon>
        <taxon>Pontiellaceae</taxon>
        <taxon>Pontiella</taxon>
    </lineage>
</organism>
<protein>
    <submittedName>
        <fullName evidence="4">4-hydroxythreonine-4-phosphate dehydrogenase 2</fullName>
    </submittedName>
</protein>
<keyword evidence="2" id="KW-0560">Oxidoreductase</keyword>
<dbReference type="GO" id="GO:0051287">
    <property type="term" value="F:NAD binding"/>
    <property type="evidence" value="ECO:0007669"/>
    <property type="project" value="InterPro"/>
</dbReference>
<evidence type="ECO:0000256" key="1">
    <source>
        <dbReference type="ARBA" id="ARBA00022723"/>
    </source>
</evidence>
<dbReference type="Gene3D" id="3.40.718.10">
    <property type="entry name" value="Isopropylmalate Dehydrogenase"/>
    <property type="match status" value="1"/>
</dbReference>
<dbReference type="EMBL" id="CAAHFH010000001">
    <property type="protein sequence ID" value="VGO20209.1"/>
    <property type="molecule type" value="Genomic_DNA"/>
</dbReference>
<evidence type="ECO:0000256" key="3">
    <source>
        <dbReference type="ARBA" id="ARBA00023027"/>
    </source>
</evidence>
<dbReference type="PANTHER" id="PTHR30004:SF6">
    <property type="entry name" value="D-THREONATE 4-PHOSPHATE DEHYDROGENASE"/>
    <property type="match status" value="1"/>
</dbReference>
<accession>A0A6C2UJR9</accession>
<dbReference type="AlphaFoldDB" id="A0A6C2UJR9"/>
<evidence type="ECO:0000313" key="4">
    <source>
        <dbReference type="EMBL" id="VGO20209.1"/>
    </source>
</evidence>
<dbReference type="InterPro" id="IPR005255">
    <property type="entry name" value="PdxA_fam"/>
</dbReference>